<gene>
    <name evidence="1" type="ORF">LCGC14_2985590</name>
</gene>
<evidence type="ECO:0000313" key="1">
    <source>
        <dbReference type="EMBL" id="KKK64299.1"/>
    </source>
</evidence>
<protein>
    <submittedName>
        <fullName evidence="1">Uncharacterized protein</fullName>
    </submittedName>
</protein>
<sequence>MMYFKIIPIIVLLFLLVGNVTAQTVISYKDVNLERRSNQWTRTFDYFTSVNQSGKNLTVDNIIVEGNLTVIGNISANIISAHDFKGNFIGGTGNFTYGNYSQDLIVLGNIFGEIPDSFKNENFSNQLAINMSDIRETAWDFANNDSLVLDNRTILRNKSNAFFNTLEYANGPVPSPNGTGMIYTNGTTSISTSEIGYIFRTGSSDVWLPSGNLGIGTDTPSTKLDIKLTSGTDGIRIEESGAGTQSWTLTNANGDFIFFDVGTPQVVFKDNGGVGFGTNAPFGALHLKDNHAENNLTFESTGLPPTILAGQGFGSIDFYSSDTSGEG</sequence>
<proteinExistence type="predicted"/>
<feature type="non-terminal residue" evidence="1">
    <location>
        <position position="327"/>
    </location>
</feature>
<dbReference type="AlphaFoldDB" id="A0A0F8ZCS5"/>
<organism evidence="1">
    <name type="scientific">marine sediment metagenome</name>
    <dbReference type="NCBI Taxonomy" id="412755"/>
    <lineage>
        <taxon>unclassified sequences</taxon>
        <taxon>metagenomes</taxon>
        <taxon>ecological metagenomes</taxon>
    </lineage>
</organism>
<accession>A0A0F8ZCS5</accession>
<reference evidence="1" key="1">
    <citation type="journal article" date="2015" name="Nature">
        <title>Complex archaea that bridge the gap between prokaryotes and eukaryotes.</title>
        <authorList>
            <person name="Spang A."/>
            <person name="Saw J.H."/>
            <person name="Jorgensen S.L."/>
            <person name="Zaremba-Niedzwiedzka K."/>
            <person name="Martijn J."/>
            <person name="Lind A.E."/>
            <person name="van Eijk R."/>
            <person name="Schleper C."/>
            <person name="Guy L."/>
            <person name="Ettema T.J."/>
        </authorList>
    </citation>
    <scope>NUCLEOTIDE SEQUENCE</scope>
</reference>
<name>A0A0F8ZCS5_9ZZZZ</name>
<dbReference type="EMBL" id="LAZR01061082">
    <property type="protein sequence ID" value="KKK64299.1"/>
    <property type="molecule type" value="Genomic_DNA"/>
</dbReference>
<comment type="caution">
    <text evidence="1">The sequence shown here is derived from an EMBL/GenBank/DDBJ whole genome shotgun (WGS) entry which is preliminary data.</text>
</comment>